<organism evidence="1 2">
    <name type="scientific">Daphnia magna</name>
    <dbReference type="NCBI Taxonomy" id="35525"/>
    <lineage>
        <taxon>Eukaryota</taxon>
        <taxon>Metazoa</taxon>
        <taxon>Ecdysozoa</taxon>
        <taxon>Arthropoda</taxon>
        <taxon>Crustacea</taxon>
        <taxon>Branchiopoda</taxon>
        <taxon>Diplostraca</taxon>
        <taxon>Cladocera</taxon>
        <taxon>Anomopoda</taxon>
        <taxon>Daphniidae</taxon>
        <taxon>Daphnia</taxon>
    </lineage>
</organism>
<dbReference type="EMBL" id="LRGB01000018">
    <property type="protein sequence ID" value="KZS21843.1"/>
    <property type="molecule type" value="Genomic_DNA"/>
</dbReference>
<dbReference type="Proteomes" id="UP000076858">
    <property type="component" value="Unassembled WGS sequence"/>
</dbReference>
<evidence type="ECO:0000313" key="2">
    <source>
        <dbReference type="Proteomes" id="UP000076858"/>
    </source>
</evidence>
<comment type="caution">
    <text evidence="1">The sequence shown here is derived from an EMBL/GenBank/DDBJ whole genome shotgun (WGS) entry which is preliminary data.</text>
</comment>
<evidence type="ECO:0000313" key="1">
    <source>
        <dbReference type="EMBL" id="KZS21843.1"/>
    </source>
</evidence>
<accession>A0A0P5K775</accession>
<name>A0A0P5K775_9CRUS</name>
<keyword evidence="2" id="KW-1185">Reference proteome</keyword>
<proteinExistence type="predicted"/>
<gene>
    <name evidence="1" type="ORF">APZ42_011161</name>
</gene>
<sequence length="86" mass="10243">MDWLSQTKISSIMMITTNYSVYLSRAEMCVRENMVPKESTIGESINEEVETELTKTTKHVFVRLVNRFAFRHRDFHPLDVLRQNYE</sequence>
<protein>
    <submittedName>
        <fullName evidence="1">Uncharacterized protein</fullName>
    </submittedName>
</protein>
<dbReference type="AlphaFoldDB" id="A0A0P5K775"/>
<reference evidence="1 2" key="1">
    <citation type="submission" date="2016-03" db="EMBL/GenBank/DDBJ databases">
        <title>EvidentialGene: Evidence-directed Construction of Genes on Genomes.</title>
        <authorList>
            <person name="Gilbert D.G."/>
            <person name="Choi J.-H."/>
            <person name="Mockaitis K."/>
            <person name="Colbourne J."/>
            <person name="Pfrender M."/>
        </authorList>
    </citation>
    <scope>NUCLEOTIDE SEQUENCE [LARGE SCALE GENOMIC DNA]</scope>
    <source>
        <strain evidence="1 2">Xinb3</strain>
        <tissue evidence="1">Complete organism</tissue>
    </source>
</reference>